<reference evidence="2 3" key="1">
    <citation type="submission" date="2023-01" db="EMBL/GenBank/DDBJ databases">
        <title>Minimal conservation of predation-associated metabolite biosynthetic gene clusters underscores biosynthetic potential of Myxococcota including descriptions for ten novel species: Archangium lansinium sp. nov., Myxococcus landrumus sp. nov., Nannocystis bai.</title>
        <authorList>
            <person name="Ahearne A."/>
            <person name="Stevens C."/>
            <person name="Dowd S."/>
        </authorList>
    </citation>
    <scope>NUCLEOTIDE SEQUENCE [LARGE SCALE GENOMIC DNA]</scope>
    <source>
        <strain evidence="2 3">WIWO2</strain>
    </source>
</reference>
<name>A0ABT5CFR4_9BACT</name>
<organism evidence="2 3">
    <name type="scientific">Sorangium atrum</name>
    <dbReference type="NCBI Taxonomy" id="2995308"/>
    <lineage>
        <taxon>Bacteria</taxon>
        <taxon>Pseudomonadati</taxon>
        <taxon>Myxococcota</taxon>
        <taxon>Polyangia</taxon>
        <taxon>Polyangiales</taxon>
        <taxon>Polyangiaceae</taxon>
        <taxon>Sorangium</taxon>
    </lineage>
</organism>
<feature type="region of interest" description="Disordered" evidence="1">
    <location>
        <begin position="1"/>
        <end position="44"/>
    </location>
</feature>
<sequence length="44" mass="4689">MPGDQVLEDGDDMDGAPEDLEDVPESTPAPSLEEARAGFMLLDL</sequence>
<feature type="compositionally biased region" description="Acidic residues" evidence="1">
    <location>
        <begin position="1"/>
        <end position="24"/>
    </location>
</feature>
<keyword evidence="3" id="KW-1185">Reference proteome</keyword>
<dbReference type="RefSeq" id="WP_272103392.1">
    <property type="nucleotide sequence ID" value="NZ_JAQNDK010000006.1"/>
</dbReference>
<evidence type="ECO:0000313" key="2">
    <source>
        <dbReference type="EMBL" id="MDC0685235.1"/>
    </source>
</evidence>
<proteinExistence type="predicted"/>
<gene>
    <name evidence="2" type="ORF">POL72_46405</name>
</gene>
<protein>
    <submittedName>
        <fullName evidence="2">Uncharacterized protein</fullName>
    </submittedName>
</protein>
<accession>A0ABT5CFR4</accession>
<dbReference type="EMBL" id="JAQNDK010000006">
    <property type="protein sequence ID" value="MDC0685235.1"/>
    <property type="molecule type" value="Genomic_DNA"/>
</dbReference>
<dbReference type="Proteomes" id="UP001217485">
    <property type="component" value="Unassembled WGS sequence"/>
</dbReference>
<comment type="caution">
    <text evidence="2">The sequence shown here is derived from an EMBL/GenBank/DDBJ whole genome shotgun (WGS) entry which is preliminary data.</text>
</comment>
<evidence type="ECO:0000256" key="1">
    <source>
        <dbReference type="SAM" id="MobiDB-lite"/>
    </source>
</evidence>
<evidence type="ECO:0000313" key="3">
    <source>
        <dbReference type="Proteomes" id="UP001217485"/>
    </source>
</evidence>